<evidence type="ECO:0000313" key="4">
    <source>
        <dbReference type="EMBL" id="KAF5386485.1"/>
    </source>
</evidence>
<evidence type="ECO:0008006" key="6">
    <source>
        <dbReference type="Google" id="ProtNLM"/>
    </source>
</evidence>
<feature type="domain" description="Glycosyl hydrolase family 92" evidence="2">
    <location>
        <begin position="309"/>
        <end position="829"/>
    </location>
</feature>
<dbReference type="SUPFAM" id="SSF48208">
    <property type="entry name" value="Six-hairpin glycosidases"/>
    <property type="match status" value="1"/>
</dbReference>
<dbReference type="GO" id="GO:0000224">
    <property type="term" value="F:peptide-N4-(N-acetyl-beta-glucosaminyl)asparagine amidase activity"/>
    <property type="evidence" value="ECO:0007669"/>
    <property type="project" value="TreeGrafter"/>
</dbReference>
<name>A0A8H5HND0_9AGAR</name>
<feature type="signal peptide" evidence="1">
    <location>
        <begin position="1"/>
        <end position="18"/>
    </location>
</feature>
<dbReference type="Pfam" id="PF17678">
    <property type="entry name" value="Glyco_hydro_92N"/>
    <property type="match status" value="1"/>
</dbReference>
<dbReference type="GO" id="GO:0030246">
    <property type="term" value="F:carbohydrate binding"/>
    <property type="evidence" value="ECO:0007669"/>
    <property type="project" value="InterPro"/>
</dbReference>
<dbReference type="GO" id="GO:0005829">
    <property type="term" value="C:cytosol"/>
    <property type="evidence" value="ECO:0007669"/>
    <property type="project" value="TreeGrafter"/>
</dbReference>
<evidence type="ECO:0000256" key="1">
    <source>
        <dbReference type="SAM" id="SignalP"/>
    </source>
</evidence>
<dbReference type="AlphaFoldDB" id="A0A8H5HND0"/>
<dbReference type="Gene3D" id="3.30.2080.10">
    <property type="entry name" value="GH92 mannosidase domain"/>
    <property type="match status" value="1"/>
</dbReference>
<dbReference type="PANTHER" id="PTHR12143">
    <property type="entry name" value="PEPTIDE N-GLYCANASE PNGASE -RELATED"/>
    <property type="match status" value="1"/>
</dbReference>
<proteinExistence type="predicted"/>
<feature type="chain" id="PRO_5034525437" description="Glycoside hydrolase family 92 protein" evidence="1">
    <location>
        <begin position="19"/>
        <end position="834"/>
    </location>
</feature>
<sequence>MKPLRFILPWTHISLALAFQWPNTLLSSVNPLIGTTGGPAPGNSGGMIASVAPPFGSTRWVVQTQINHVTATPFNYTESYATNGSVHGFQGTRQPAIWMGESAWAAIVPGLTSGAPEDIITDFDARGLPKIPGTETFGVALYSVGLAFPNSGGSTVNVSMSASSRVGHLQFTFKRGSDSTLSPYLFLPTTRATTLFHTPNIFQTIFPNGTVQILPENNEICGSNTEMDDWILAPLSIKEAASHFTGWYCATFDTAFTSHGVTQGTGVSQNATSGSGEEIGAYAQFEFPANSDTLTVNVRIATSLISADQARFNFNAENSTFAIADTQVATESAWAEKLGRFQVETDGSPEADLNKTVFLTALFHAMQYPYEIDEPNPASPNSQHYYSAYDNAVHEGASYNGYSIWDTFRAEWALVLLLAPERIPSMVRSMLHDYEESGRLPMWKNMVETNIMVGTHADSLLAEAALKGFGAGGTKPNDIQPTFTTEELTTMWAAAWKDASVPPINDTAVVYSDRQEGVDFEARAGLSTSFEKTGLGAGWVADDIHSESASRTLDYSYDDFAVAVLSALIPADIVAANTPNLLQLTSQFYGNSSVSHNNVTTFLFDRAAANPWTLWNSTESAPALVTGGAILPDLCKQDKPTARPTNGFTEGDRWVYSLDFVHDMDTLIAKRGGNESFTKAMNEFFDGGWVAFTNEPSHHTPYLYSFAGAATFTQERVRQMAQENYNNTPNGLSGNEDCGQMSAWYAFSAMGFYPVNPVSGTYVVGSPFFSSLKLSIPVPPFIPPSHSSIVSNQFYNRSTNSYELTILAPNAETQPYVKSLRVNGQDWSSHSYPR</sequence>
<keyword evidence="1" id="KW-0732">Signal</keyword>
<dbReference type="Gene3D" id="1.20.1610.10">
    <property type="entry name" value="alpha-1,2-mannosidases domains"/>
    <property type="match status" value="1"/>
</dbReference>
<dbReference type="Gene3D" id="2.70.98.10">
    <property type="match status" value="1"/>
</dbReference>
<dbReference type="Pfam" id="PF07971">
    <property type="entry name" value="Glyco_hydro_92"/>
    <property type="match status" value="1"/>
</dbReference>
<dbReference type="OrthoDB" id="449263at2759"/>
<reference evidence="4 5" key="1">
    <citation type="journal article" date="2020" name="ISME J.">
        <title>Uncovering the hidden diversity of litter-decomposition mechanisms in mushroom-forming fungi.</title>
        <authorList>
            <person name="Floudas D."/>
            <person name="Bentzer J."/>
            <person name="Ahren D."/>
            <person name="Johansson T."/>
            <person name="Persson P."/>
            <person name="Tunlid A."/>
        </authorList>
    </citation>
    <scope>NUCLEOTIDE SEQUENCE [LARGE SCALE GENOMIC DNA]</scope>
    <source>
        <strain evidence="4 5">CBS 406.79</strain>
    </source>
</reference>
<dbReference type="EMBL" id="JAACJN010000035">
    <property type="protein sequence ID" value="KAF5386485.1"/>
    <property type="molecule type" value="Genomic_DNA"/>
</dbReference>
<dbReference type="PANTHER" id="PTHR12143:SF43">
    <property type="entry name" value="PUTATIVE-RELATED"/>
    <property type="match status" value="1"/>
</dbReference>
<protein>
    <recommendedName>
        <fullName evidence="6">Glycoside hydrolase family 92 protein</fullName>
    </recommendedName>
</protein>
<feature type="domain" description="Glycosyl hydrolase family 92 N-terminal" evidence="3">
    <location>
        <begin position="29"/>
        <end position="303"/>
    </location>
</feature>
<dbReference type="Gene3D" id="1.20.1050.60">
    <property type="entry name" value="alpha-1,2-mannosidase"/>
    <property type="match status" value="1"/>
</dbReference>
<dbReference type="GO" id="GO:0005634">
    <property type="term" value="C:nucleus"/>
    <property type="evidence" value="ECO:0007669"/>
    <property type="project" value="TreeGrafter"/>
</dbReference>
<dbReference type="Proteomes" id="UP000518752">
    <property type="component" value="Unassembled WGS sequence"/>
</dbReference>
<dbReference type="InterPro" id="IPR050883">
    <property type="entry name" value="PNGase"/>
</dbReference>
<evidence type="ECO:0000313" key="5">
    <source>
        <dbReference type="Proteomes" id="UP000518752"/>
    </source>
</evidence>
<evidence type="ECO:0000259" key="3">
    <source>
        <dbReference type="Pfam" id="PF17678"/>
    </source>
</evidence>
<dbReference type="InterPro" id="IPR012939">
    <property type="entry name" value="Glyco_hydro_92"/>
</dbReference>
<gene>
    <name evidence="4" type="ORF">D9757_005895</name>
</gene>
<evidence type="ECO:0000259" key="2">
    <source>
        <dbReference type="Pfam" id="PF07971"/>
    </source>
</evidence>
<organism evidence="4 5">
    <name type="scientific">Collybiopsis confluens</name>
    <dbReference type="NCBI Taxonomy" id="2823264"/>
    <lineage>
        <taxon>Eukaryota</taxon>
        <taxon>Fungi</taxon>
        <taxon>Dikarya</taxon>
        <taxon>Basidiomycota</taxon>
        <taxon>Agaricomycotina</taxon>
        <taxon>Agaricomycetes</taxon>
        <taxon>Agaricomycetidae</taxon>
        <taxon>Agaricales</taxon>
        <taxon>Marasmiineae</taxon>
        <taxon>Omphalotaceae</taxon>
        <taxon>Collybiopsis</taxon>
    </lineage>
</organism>
<dbReference type="InterPro" id="IPR014718">
    <property type="entry name" value="GH-type_carb-bd"/>
</dbReference>
<dbReference type="InterPro" id="IPR008928">
    <property type="entry name" value="6-hairpin_glycosidase_sf"/>
</dbReference>
<dbReference type="GO" id="GO:0005975">
    <property type="term" value="P:carbohydrate metabolic process"/>
    <property type="evidence" value="ECO:0007669"/>
    <property type="project" value="InterPro"/>
</dbReference>
<comment type="caution">
    <text evidence="4">The sequence shown here is derived from an EMBL/GenBank/DDBJ whole genome shotgun (WGS) entry which is preliminary data.</text>
</comment>
<dbReference type="InterPro" id="IPR041371">
    <property type="entry name" value="GH92_N"/>
</dbReference>
<accession>A0A8H5HND0</accession>
<dbReference type="GO" id="GO:0006516">
    <property type="term" value="P:glycoprotein catabolic process"/>
    <property type="evidence" value="ECO:0007669"/>
    <property type="project" value="TreeGrafter"/>
</dbReference>
<keyword evidence="5" id="KW-1185">Reference proteome</keyword>